<dbReference type="PANTHER" id="PTHR11133">
    <property type="entry name" value="SACCHAROPINE DEHYDROGENASE"/>
    <property type="match status" value="1"/>
</dbReference>
<keyword evidence="1" id="KW-0560">Oxidoreductase</keyword>
<evidence type="ECO:0000259" key="2">
    <source>
        <dbReference type="Pfam" id="PF03435"/>
    </source>
</evidence>
<evidence type="ECO:0000256" key="1">
    <source>
        <dbReference type="ARBA" id="ARBA00023002"/>
    </source>
</evidence>
<reference evidence="4" key="2">
    <citation type="submission" date="2020-09" db="EMBL/GenBank/DDBJ databases">
        <authorList>
            <person name="Sun Q."/>
            <person name="Ohkuma M."/>
        </authorList>
    </citation>
    <scope>NUCLEOTIDE SEQUENCE</scope>
    <source>
        <strain evidence="4">JCM 4956</strain>
    </source>
</reference>
<dbReference type="EMBL" id="BMWD01000037">
    <property type="protein sequence ID" value="GGX92562.1"/>
    <property type="molecule type" value="Genomic_DNA"/>
</dbReference>
<dbReference type="Gene3D" id="3.30.360.10">
    <property type="entry name" value="Dihydrodipicolinate Reductase, domain 2"/>
    <property type="match status" value="1"/>
</dbReference>
<evidence type="ECO:0000259" key="3">
    <source>
        <dbReference type="Pfam" id="PF16653"/>
    </source>
</evidence>
<gene>
    <name evidence="4" type="ORF">GCM10010515_69450</name>
</gene>
<proteinExistence type="predicted"/>
<dbReference type="InterPro" id="IPR032095">
    <property type="entry name" value="Sacchrp_dh-like_C"/>
</dbReference>
<dbReference type="Proteomes" id="UP000645555">
    <property type="component" value="Unassembled WGS sequence"/>
</dbReference>
<reference evidence="4" key="1">
    <citation type="journal article" date="2014" name="Int. J. Syst. Evol. Microbiol.">
        <title>Complete genome sequence of Corynebacterium casei LMG S-19264T (=DSM 44701T), isolated from a smear-ripened cheese.</title>
        <authorList>
            <consortium name="US DOE Joint Genome Institute (JGI-PGF)"/>
            <person name="Walter F."/>
            <person name="Albersmeier A."/>
            <person name="Kalinowski J."/>
            <person name="Ruckert C."/>
        </authorList>
    </citation>
    <scope>NUCLEOTIDE SEQUENCE</scope>
    <source>
        <strain evidence="4">JCM 4956</strain>
    </source>
</reference>
<dbReference type="RefSeq" id="WP_190039618.1">
    <property type="nucleotide sequence ID" value="NZ_BMWD01000037.1"/>
</dbReference>
<dbReference type="PANTHER" id="PTHR11133:SF22">
    <property type="entry name" value="ALPHA-AMINOADIPIC SEMIALDEHYDE SYNTHASE, MITOCHONDRIAL"/>
    <property type="match status" value="1"/>
</dbReference>
<dbReference type="InterPro" id="IPR051168">
    <property type="entry name" value="AASS"/>
</dbReference>
<name>A0A918U4U9_9ACTN</name>
<organism evidence="4 5">
    <name type="scientific">Streptomyces fructofermentans</name>
    <dbReference type="NCBI Taxonomy" id="152141"/>
    <lineage>
        <taxon>Bacteria</taxon>
        <taxon>Bacillati</taxon>
        <taxon>Actinomycetota</taxon>
        <taxon>Actinomycetes</taxon>
        <taxon>Kitasatosporales</taxon>
        <taxon>Streptomycetaceae</taxon>
        <taxon>Streptomyces</taxon>
    </lineage>
</organism>
<keyword evidence="5" id="KW-1185">Reference proteome</keyword>
<feature type="domain" description="Saccharopine dehydrogenase NADP binding" evidence="2">
    <location>
        <begin position="13"/>
        <end position="126"/>
    </location>
</feature>
<comment type="caution">
    <text evidence="4">The sequence shown here is derived from an EMBL/GenBank/DDBJ whole genome shotgun (WGS) entry which is preliminary data.</text>
</comment>
<dbReference type="InterPro" id="IPR005097">
    <property type="entry name" value="Sacchrp_dh_NADP-bd"/>
</dbReference>
<evidence type="ECO:0008006" key="6">
    <source>
        <dbReference type="Google" id="ProtNLM"/>
    </source>
</evidence>
<dbReference type="InterPro" id="IPR036291">
    <property type="entry name" value="NAD(P)-bd_dom_sf"/>
</dbReference>
<dbReference type="GO" id="GO:0004753">
    <property type="term" value="F:saccharopine dehydrogenase activity"/>
    <property type="evidence" value="ECO:0007669"/>
    <property type="project" value="TreeGrafter"/>
</dbReference>
<dbReference type="GO" id="GO:0005737">
    <property type="term" value="C:cytoplasm"/>
    <property type="evidence" value="ECO:0007669"/>
    <property type="project" value="TreeGrafter"/>
</dbReference>
<protein>
    <recommendedName>
        <fullName evidence="6">Saccharopine dehydrogenase</fullName>
    </recommendedName>
</protein>
<feature type="domain" description="Saccharopine dehydrogenase-like C-terminal" evidence="3">
    <location>
        <begin position="131"/>
        <end position="377"/>
    </location>
</feature>
<dbReference type="Pfam" id="PF16653">
    <property type="entry name" value="Sacchrp_dh_C"/>
    <property type="match status" value="1"/>
</dbReference>
<dbReference type="GO" id="GO:0019878">
    <property type="term" value="P:lysine biosynthetic process via aminoadipic acid"/>
    <property type="evidence" value="ECO:0007669"/>
    <property type="project" value="TreeGrafter"/>
</dbReference>
<dbReference type="Pfam" id="PF03435">
    <property type="entry name" value="Sacchrp_dh_NADP"/>
    <property type="match status" value="1"/>
</dbReference>
<accession>A0A918U4U9</accession>
<dbReference type="Gene3D" id="3.40.50.720">
    <property type="entry name" value="NAD(P)-binding Rossmann-like Domain"/>
    <property type="match status" value="1"/>
</dbReference>
<sequence length="387" mass="41308">MNAPSAVPASGTVHWIGAGLSTGSGLAALVDSGARVRLWHRTRERAVQALAALGLTGRAEPRALTPPALTAELAPGDVVVSMLPATGHAPLLAACVARGAHFACSSYVSDAVLEHVPAAREAGLVVLTEAGLDPGIDHLFAHSLIARARERLGTGTAEADLTSYCGGVPAVPNAFRYRFSWAPTGVLNALRSPARYLEDGAETTVERPWEATRPHLVDGEPFEAYPNRDSLPFLAQYGLPRAWTPRTFIRGTLRLDGWLDAWQPVFEELRGGDDERIAGLAAELAARHPMTGADRDRVVLAVSLDVRDGSGRTWSGRYLLDQEGDARESAMARCVSRTLALGVRHVLDGDLPPGLSRAAETAERSERWLSELAAEGLDFGLRTDEPA</sequence>
<evidence type="ECO:0000313" key="4">
    <source>
        <dbReference type="EMBL" id="GGX92562.1"/>
    </source>
</evidence>
<dbReference type="AlphaFoldDB" id="A0A918U4U9"/>
<dbReference type="SUPFAM" id="SSF55347">
    <property type="entry name" value="Glyceraldehyde-3-phosphate dehydrogenase-like, C-terminal domain"/>
    <property type="match status" value="1"/>
</dbReference>
<dbReference type="SUPFAM" id="SSF51735">
    <property type="entry name" value="NAD(P)-binding Rossmann-fold domains"/>
    <property type="match status" value="1"/>
</dbReference>
<evidence type="ECO:0000313" key="5">
    <source>
        <dbReference type="Proteomes" id="UP000645555"/>
    </source>
</evidence>